<gene>
    <name evidence="14" type="ORF">METZ01_LOCUS28904</name>
</gene>
<dbReference type="GO" id="GO:0046872">
    <property type="term" value="F:metal ion binding"/>
    <property type="evidence" value="ECO:0007669"/>
    <property type="project" value="UniProtKB-KW"/>
</dbReference>
<dbReference type="Gene3D" id="3.30.70.360">
    <property type="match status" value="1"/>
</dbReference>
<feature type="coiled-coil region" evidence="12">
    <location>
        <begin position="274"/>
        <end position="301"/>
    </location>
</feature>
<name>A0A381QAJ2_9ZZZZ</name>
<evidence type="ECO:0000256" key="10">
    <source>
        <dbReference type="ARBA" id="ARBA00023285"/>
    </source>
</evidence>
<accession>A0A381QAJ2</accession>
<dbReference type="Pfam" id="PF01546">
    <property type="entry name" value="Peptidase_M20"/>
    <property type="match status" value="1"/>
</dbReference>
<sequence length="390" mass="42040">MNPEILELARHGDPLALTRSLVSTPSVNPQLEEGGSGEREAATLVAEWLDLWGLDTRITEISPNRFNVIAKLDGEGPTLLLNGHLDTVGVGGMTVPPFDAKVEGGRIWGRGSCDMKAGLAAILAATKRLTEEGPRPNLIVAMTADEEHASLGMYALVDSFPSADFAIVTEPTRLAVMPAHKGFLWVRAVFEGRAAHGSRPDLGIDAIRHAALYISALDDYGDQLTSRPAHPLLKHGSVHAGTIQGGSAASVYPDVCEIVLERRTMPGERPEKVLQEFQRILDELREREEDLRASLEQMLERPGTEVPEDSRLVQGLLEAGQKHGIPPVVEGMTAWVDAALLNEIGIPAVCYGPGDIAQAHSAAEWVELAQIEKCADVLESFARDLATQVS</sequence>
<comment type="cofactor">
    <cofactor evidence="2">
        <name>Zn(2+)</name>
        <dbReference type="ChEBI" id="CHEBI:29105"/>
    </cofactor>
</comment>
<keyword evidence="12" id="KW-0175">Coiled coil</keyword>
<protein>
    <recommendedName>
        <fullName evidence="6">Probable succinyl-diaminopimelate desuccinylase</fullName>
        <ecNumber evidence="5">3.5.1.18</ecNumber>
    </recommendedName>
</protein>
<dbReference type="AlphaFoldDB" id="A0A381QAJ2"/>
<comment type="catalytic activity">
    <reaction evidence="11">
        <text>N-succinyl-(2S,6S)-2,6-diaminopimelate + H2O = (2S,6S)-2,6-diaminopimelate + succinate</text>
        <dbReference type="Rhea" id="RHEA:22608"/>
        <dbReference type="ChEBI" id="CHEBI:15377"/>
        <dbReference type="ChEBI" id="CHEBI:30031"/>
        <dbReference type="ChEBI" id="CHEBI:57609"/>
        <dbReference type="ChEBI" id="CHEBI:58087"/>
        <dbReference type="EC" id="3.5.1.18"/>
    </reaction>
</comment>
<evidence type="ECO:0000256" key="2">
    <source>
        <dbReference type="ARBA" id="ARBA00001947"/>
    </source>
</evidence>
<dbReference type="EC" id="3.5.1.18" evidence="5"/>
<keyword evidence="9" id="KW-0862">Zinc</keyword>
<organism evidence="14">
    <name type="scientific">marine metagenome</name>
    <dbReference type="NCBI Taxonomy" id="408172"/>
    <lineage>
        <taxon>unclassified sequences</taxon>
        <taxon>metagenomes</taxon>
        <taxon>ecological metagenomes</taxon>
    </lineage>
</organism>
<evidence type="ECO:0000256" key="8">
    <source>
        <dbReference type="ARBA" id="ARBA00022801"/>
    </source>
</evidence>
<dbReference type="InterPro" id="IPR002933">
    <property type="entry name" value="Peptidase_M20"/>
</dbReference>
<proteinExistence type="inferred from homology"/>
<dbReference type="InterPro" id="IPR011650">
    <property type="entry name" value="Peptidase_M20_dimer"/>
</dbReference>
<dbReference type="GO" id="GO:0009014">
    <property type="term" value="F:succinyl-diaminopimelate desuccinylase activity"/>
    <property type="evidence" value="ECO:0007669"/>
    <property type="project" value="UniProtKB-EC"/>
</dbReference>
<dbReference type="InterPro" id="IPR001261">
    <property type="entry name" value="ArgE/DapE_CS"/>
</dbReference>
<dbReference type="PANTHER" id="PTHR43808:SF25">
    <property type="entry name" value="PEPTIDASE M20 DIMERISATION DOMAIN-CONTAINING PROTEIN"/>
    <property type="match status" value="1"/>
</dbReference>
<evidence type="ECO:0000256" key="12">
    <source>
        <dbReference type="SAM" id="Coils"/>
    </source>
</evidence>
<dbReference type="Pfam" id="PF07687">
    <property type="entry name" value="M20_dimer"/>
    <property type="match status" value="1"/>
</dbReference>
<evidence type="ECO:0000256" key="4">
    <source>
        <dbReference type="ARBA" id="ARBA00006247"/>
    </source>
</evidence>
<dbReference type="InterPro" id="IPR010182">
    <property type="entry name" value="ArgE/DapE"/>
</dbReference>
<evidence type="ECO:0000256" key="7">
    <source>
        <dbReference type="ARBA" id="ARBA00022723"/>
    </source>
</evidence>
<evidence type="ECO:0000256" key="5">
    <source>
        <dbReference type="ARBA" id="ARBA00011921"/>
    </source>
</evidence>
<dbReference type="InterPro" id="IPR050072">
    <property type="entry name" value="Peptidase_M20A"/>
</dbReference>
<keyword evidence="8" id="KW-0378">Hydrolase</keyword>
<evidence type="ECO:0000256" key="3">
    <source>
        <dbReference type="ARBA" id="ARBA00005130"/>
    </source>
</evidence>
<dbReference type="UniPathway" id="UPA00034">
    <property type="reaction ID" value="UER00021"/>
</dbReference>
<evidence type="ECO:0000256" key="9">
    <source>
        <dbReference type="ARBA" id="ARBA00022833"/>
    </source>
</evidence>
<dbReference type="SUPFAM" id="SSF55031">
    <property type="entry name" value="Bacterial exopeptidase dimerisation domain"/>
    <property type="match status" value="1"/>
</dbReference>
<keyword evidence="7" id="KW-0479">Metal-binding</keyword>
<comment type="pathway">
    <text evidence="3">Amino-acid biosynthesis; L-lysine biosynthesis via DAP pathway; LL-2,6-diaminopimelate from (S)-tetrahydrodipicolinate (succinylase route): step 3/3.</text>
</comment>
<feature type="domain" description="Peptidase M20 dimerisation" evidence="13">
    <location>
        <begin position="179"/>
        <end position="284"/>
    </location>
</feature>
<evidence type="ECO:0000256" key="1">
    <source>
        <dbReference type="ARBA" id="ARBA00001941"/>
    </source>
</evidence>
<reference evidence="14" key="1">
    <citation type="submission" date="2018-05" db="EMBL/GenBank/DDBJ databases">
        <authorList>
            <person name="Lanie J.A."/>
            <person name="Ng W.-L."/>
            <person name="Kazmierczak K.M."/>
            <person name="Andrzejewski T.M."/>
            <person name="Davidsen T.M."/>
            <person name="Wayne K.J."/>
            <person name="Tettelin H."/>
            <person name="Glass J.I."/>
            <person name="Rusch D."/>
            <person name="Podicherti R."/>
            <person name="Tsui H.-C.T."/>
            <person name="Winkler M.E."/>
        </authorList>
    </citation>
    <scope>NUCLEOTIDE SEQUENCE</scope>
</reference>
<dbReference type="EMBL" id="UINC01001263">
    <property type="protein sequence ID" value="SUZ76050.1"/>
    <property type="molecule type" value="Genomic_DNA"/>
</dbReference>
<dbReference type="SUPFAM" id="SSF53187">
    <property type="entry name" value="Zn-dependent exopeptidases"/>
    <property type="match status" value="1"/>
</dbReference>
<dbReference type="NCBIfam" id="TIGR01910">
    <property type="entry name" value="DapE-ArgE"/>
    <property type="match status" value="1"/>
</dbReference>
<comment type="similarity">
    <text evidence="4">Belongs to the peptidase M20A family.</text>
</comment>
<dbReference type="PROSITE" id="PS00758">
    <property type="entry name" value="ARGE_DAPE_CPG2_1"/>
    <property type="match status" value="1"/>
</dbReference>
<dbReference type="PANTHER" id="PTHR43808">
    <property type="entry name" value="ACETYLORNITHINE DEACETYLASE"/>
    <property type="match status" value="1"/>
</dbReference>
<comment type="cofactor">
    <cofactor evidence="1">
        <name>Co(2+)</name>
        <dbReference type="ChEBI" id="CHEBI:48828"/>
    </cofactor>
</comment>
<dbReference type="Gene3D" id="3.40.630.10">
    <property type="entry name" value="Zn peptidases"/>
    <property type="match status" value="2"/>
</dbReference>
<evidence type="ECO:0000256" key="6">
    <source>
        <dbReference type="ARBA" id="ARBA00016853"/>
    </source>
</evidence>
<dbReference type="GO" id="GO:0009089">
    <property type="term" value="P:lysine biosynthetic process via diaminopimelate"/>
    <property type="evidence" value="ECO:0007669"/>
    <property type="project" value="UniProtKB-UniPathway"/>
</dbReference>
<keyword evidence="10" id="KW-0170">Cobalt</keyword>
<dbReference type="InterPro" id="IPR036264">
    <property type="entry name" value="Bact_exopeptidase_dim_dom"/>
</dbReference>
<evidence type="ECO:0000313" key="14">
    <source>
        <dbReference type="EMBL" id="SUZ76050.1"/>
    </source>
</evidence>
<evidence type="ECO:0000256" key="11">
    <source>
        <dbReference type="ARBA" id="ARBA00051301"/>
    </source>
</evidence>
<evidence type="ECO:0000259" key="13">
    <source>
        <dbReference type="Pfam" id="PF07687"/>
    </source>
</evidence>